<organism evidence="4 5">
    <name type="scientific">Dictyobacter alpinus</name>
    <dbReference type="NCBI Taxonomy" id="2014873"/>
    <lineage>
        <taxon>Bacteria</taxon>
        <taxon>Bacillati</taxon>
        <taxon>Chloroflexota</taxon>
        <taxon>Ktedonobacteria</taxon>
        <taxon>Ktedonobacterales</taxon>
        <taxon>Dictyobacteraceae</taxon>
        <taxon>Dictyobacter</taxon>
    </lineage>
</organism>
<dbReference type="OrthoDB" id="161747at2"/>
<dbReference type="Gene3D" id="3.40.50.2300">
    <property type="match status" value="1"/>
</dbReference>
<dbReference type="PROSITE" id="PS50110">
    <property type="entry name" value="RESPONSE_REGULATORY"/>
    <property type="match status" value="1"/>
</dbReference>
<dbReference type="InterPro" id="IPR050595">
    <property type="entry name" value="Bact_response_regulator"/>
</dbReference>
<dbReference type="Proteomes" id="UP000287171">
    <property type="component" value="Unassembled WGS sequence"/>
</dbReference>
<name>A0A402B1B2_9CHLR</name>
<evidence type="ECO:0000313" key="5">
    <source>
        <dbReference type="Proteomes" id="UP000287171"/>
    </source>
</evidence>
<keyword evidence="5" id="KW-1185">Reference proteome</keyword>
<dbReference type="SMART" id="SM00448">
    <property type="entry name" value="REC"/>
    <property type="match status" value="1"/>
</dbReference>
<dbReference type="SUPFAM" id="SSF52172">
    <property type="entry name" value="CheY-like"/>
    <property type="match status" value="1"/>
</dbReference>
<dbReference type="PANTHER" id="PTHR44591:SF3">
    <property type="entry name" value="RESPONSE REGULATORY DOMAIN-CONTAINING PROTEIN"/>
    <property type="match status" value="1"/>
</dbReference>
<dbReference type="PANTHER" id="PTHR44591">
    <property type="entry name" value="STRESS RESPONSE REGULATOR PROTEIN 1"/>
    <property type="match status" value="1"/>
</dbReference>
<dbReference type="EMBL" id="BIFT01000001">
    <property type="protein sequence ID" value="GCE25129.1"/>
    <property type="molecule type" value="Genomic_DNA"/>
</dbReference>
<feature type="domain" description="Response regulatory" evidence="3">
    <location>
        <begin position="4"/>
        <end position="117"/>
    </location>
</feature>
<gene>
    <name evidence="4" type="ORF">KDA_06130</name>
</gene>
<accession>A0A402B1B2</accession>
<dbReference type="InterPro" id="IPR001789">
    <property type="entry name" value="Sig_transdc_resp-reg_receiver"/>
</dbReference>
<evidence type="ECO:0000256" key="1">
    <source>
        <dbReference type="ARBA" id="ARBA00022553"/>
    </source>
</evidence>
<evidence type="ECO:0000313" key="4">
    <source>
        <dbReference type="EMBL" id="GCE25129.1"/>
    </source>
</evidence>
<reference evidence="5" key="1">
    <citation type="submission" date="2018-12" db="EMBL/GenBank/DDBJ databases">
        <title>Tengunoibacter tsumagoiensis gen. nov., sp. nov., Dictyobacter kobayashii sp. nov., D. alpinus sp. nov., and D. joshuensis sp. nov. and description of Dictyobacteraceae fam. nov. within the order Ktedonobacterales isolated from Tengu-no-mugimeshi.</title>
        <authorList>
            <person name="Wang C.M."/>
            <person name="Zheng Y."/>
            <person name="Sakai Y."/>
            <person name="Toyoda A."/>
            <person name="Minakuchi Y."/>
            <person name="Abe K."/>
            <person name="Yokota A."/>
            <person name="Yabe S."/>
        </authorList>
    </citation>
    <scope>NUCLEOTIDE SEQUENCE [LARGE SCALE GENOMIC DNA]</scope>
    <source>
        <strain evidence="5">Uno16</strain>
    </source>
</reference>
<dbReference type="InterPro" id="IPR011006">
    <property type="entry name" value="CheY-like_superfamily"/>
</dbReference>
<sequence length="120" mass="13537">MRKKILLAEDDPDIGDMLQLMLEERGYAVEIQMDGHFVPEMKEPFPDLLFLDIRLSGTDGQILCQQLKGNPATHHIPIILLSAHKEIQEIARDAGADTFLAKPFEMEELLALVAHYLGNK</sequence>
<dbReference type="GO" id="GO:0000160">
    <property type="term" value="P:phosphorelay signal transduction system"/>
    <property type="evidence" value="ECO:0007669"/>
    <property type="project" value="InterPro"/>
</dbReference>
<protein>
    <recommendedName>
        <fullName evidence="3">Response regulatory domain-containing protein</fullName>
    </recommendedName>
</protein>
<evidence type="ECO:0000256" key="2">
    <source>
        <dbReference type="PROSITE-ProRule" id="PRU00169"/>
    </source>
</evidence>
<dbReference type="AlphaFoldDB" id="A0A402B1B2"/>
<comment type="caution">
    <text evidence="4">The sequence shown here is derived from an EMBL/GenBank/DDBJ whole genome shotgun (WGS) entry which is preliminary data.</text>
</comment>
<proteinExistence type="predicted"/>
<feature type="modified residue" description="4-aspartylphosphate" evidence="2">
    <location>
        <position position="52"/>
    </location>
</feature>
<evidence type="ECO:0000259" key="3">
    <source>
        <dbReference type="PROSITE" id="PS50110"/>
    </source>
</evidence>
<dbReference type="RefSeq" id="WP_126625747.1">
    <property type="nucleotide sequence ID" value="NZ_BIFT01000001.1"/>
</dbReference>
<keyword evidence="1 2" id="KW-0597">Phosphoprotein</keyword>
<dbReference type="Pfam" id="PF00072">
    <property type="entry name" value="Response_reg"/>
    <property type="match status" value="1"/>
</dbReference>